<keyword evidence="4" id="KW-1185">Reference proteome</keyword>
<dbReference type="OrthoDB" id="9805337at2"/>
<dbReference type="EMBL" id="FOZM01000001">
    <property type="protein sequence ID" value="SFR98766.1"/>
    <property type="molecule type" value="Genomic_DNA"/>
</dbReference>
<dbReference type="InterPro" id="IPR006076">
    <property type="entry name" value="FAD-dep_OxRdtase"/>
</dbReference>
<dbReference type="PANTHER" id="PTHR13847">
    <property type="entry name" value="SARCOSINE DEHYDROGENASE-RELATED"/>
    <property type="match status" value="1"/>
</dbReference>
<dbReference type="InterPro" id="IPR036188">
    <property type="entry name" value="FAD/NAD-bd_sf"/>
</dbReference>
<dbReference type="Gene3D" id="3.30.9.10">
    <property type="entry name" value="D-Amino Acid Oxidase, subunit A, domain 2"/>
    <property type="match status" value="1"/>
</dbReference>
<gene>
    <name evidence="3" type="ORF">SAMN05444714_0215</name>
</gene>
<dbReference type="GO" id="GO:0016491">
    <property type="term" value="F:oxidoreductase activity"/>
    <property type="evidence" value="ECO:0007669"/>
    <property type="project" value="UniProtKB-KW"/>
</dbReference>
<sequence length="415" mass="44797">MTDYDVAIAGAGIVGMSTALWAQRRGHKTLLVDPNPPGSGASFGNAGTLATYACLPVNDPSVLTSLPALLFGKNSPLAISYRHALKNPRWMLSFLANCSAKRSHEISGELARLLSHADAGINPLIDEAGAEDLVVSAGQLSIWSSKSGADSAARGLALRRSHGVLFEELTTEEARTMEPHLALPVARAVFYPTARHITDPQELVRRMHERFEELGGQTLAQQVQRATPEADRVMIETGAETIQAGKLVVASGAFSGRIPGVGTDRLPLGTERGYHLMFASEAHRISRPVGWAEGGFYAVPMDQGLRIAGTVEIDAVHKPANPKRIAYLKRRAEDMFGNLPQPDSHWLGRRPTMPDSLPVIGTSPESMNVIHAFGHQHLGLTLGGITGRIAVDLVEGRQPNLDISGFRSDRRFLRL</sequence>
<evidence type="ECO:0000313" key="4">
    <source>
        <dbReference type="Proteomes" id="UP000198926"/>
    </source>
</evidence>
<dbReference type="Pfam" id="PF01266">
    <property type="entry name" value="DAO"/>
    <property type="match status" value="1"/>
</dbReference>
<dbReference type="GO" id="GO:0005737">
    <property type="term" value="C:cytoplasm"/>
    <property type="evidence" value="ECO:0007669"/>
    <property type="project" value="TreeGrafter"/>
</dbReference>
<organism evidence="3 4">
    <name type="scientific">Yoonia litorea</name>
    <dbReference type="NCBI Taxonomy" id="1123755"/>
    <lineage>
        <taxon>Bacteria</taxon>
        <taxon>Pseudomonadati</taxon>
        <taxon>Pseudomonadota</taxon>
        <taxon>Alphaproteobacteria</taxon>
        <taxon>Rhodobacterales</taxon>
        <taxon>Paracoccaceae</taxon>
        <taxon>Yoonia</taxon>
    </lineage>
</organism>
<evidence type="ECO:0000313" key="3">
    <source>
        <dbReference type="EMBL" id="SFR98766.1"/>
    </source>
</evidence>
<feature type="domain" description="FAD dependent oxidoreductase" evidence="2">
    <location>
        <begin position="5"/>
        <end position="393"/>
    </location>
</feature>
<proteinExistence type="predicted"/>
<dbReference type="PANTHER" id="PTHR13847:SF289">
    <property type="entry name" value="GLYCINE OXIDASE"/>
    <property type="match status" value="1"/>
</dbReference>
<dbReference type="AlphaFoldDB" id="A0A1I6L5Q1"/>
<dbReference type="RefSeq" id="WP_090202883.1">
    <property type="nucleotide sequence ID" value="NZ_FOZM01000001.1"/>
</dbReference>
<keyword evidence="1" id="KW-0560">Oxidoreductase</keyword>
<reference evidence="3 4" key="1">
    <citation type="submission" date="2016-10" db="EMBL/GenBank/DDBJ databases">
        <authorList>
            <person name="de Groot N.N."/>
        </authorList>
    </citation>
    <scope>NUCLEOTIDE SEQUENCE [LARGE SCALE GENOMIC DNA]</scope>
    <source>
        <strain evidence="3 4">DSM 29433</strain>
    </source>
</reference>
<dbReference type="Gene3D" id="3.50.50.60">
    <property type="entry name" value="FAD/NAD(P)-binding domain"/>
    <property type="match status" value="2"/>
</dbReference>
<dbReference type="SUPFAM" id="SSF54373">
    <property type="entry name" value="FAD-linked reductases, C-terminal domain"/>
    <property type="match status" value="1"/>
</dbReference>
<dbReference type="STRING" id="1123755.SAMN05444714_0215"/>
<evidence type="ECO:0000259" key="2">
    <source>
        <dbReference type="Pfam" id="PF01266"/>
    </source>
</evidence>
<dbReference type="SUPFAM" id="SSF51905">
    <property type="entry name" value="FAD/NAD(P)-binding domain"/>
    <property type="match status" value="1"/>
</dbReference>
<evidence type="ECO:0000256" key="1">
    <source>
        <dbReference type="ARBA" id="ARBA00023002"/>
    </source>
</evidence>
<protein>
    <submittedName>
        <fullName evidence="3">D-amino-acid dehydrogenase</fullName>
    </submittedName>
</protein>
<accession>A0A1I6L5Q1</accession>
<dbReference type="Proteomes" id="UP000198926">
    <property type="component" value="Unassembled WGS sequence"/>
</dbReference>
<name>A0A1I6L5Q1_9RHOB</name>